<organism evidence="3">
    <name type="scientific">Leptosphaeria maculans (strain JN3 / isolate v23.1.3 / race Av1-4-5-6-7-8)</name>
    <name type="common">Blackleg fungus</name>
    <name type="synonym">Phoma lingam</name>
    <dbReference type="NCBI Taxonomy" id="985895"/>
    <lineage>
        <taxon>Eukaryota</taxon>
        <taxon>Fungi</taxon>
        <taxon>Dikarya</taxon>
        <taxon>Ascomycota</taxon>
        <taxon>Pezizomycotina</taxon>
        <taxon>Dothideomycetes</taxon>
        <taxon>Pleosporomycetidae</taxon>
        <taxon>Pleosporales</taxon>
        <taxon>Pleosporineae</taxon>
        <taxon>Leptosphaeriaceae</taxon>
        <taxon>Plenodomus</taxon>
        <taxon>Plenodomus lingam/Leptosphaeria maculans species complex</taxon>
    </lineage>
</organism>
<dbReference type="InParanoid" id="E4ZJS3"/>
<evidence type="ECO:0000313" key="2">
    <source>
        <dbReference type="EMBL" id="CBX91358.1"/>
    </source>
</evidence>
<dbReference type="VEuPathDB" id="FungiDB:LEMA_uP068660.1"/>
<keyword evidence="3" id="KW-1185">Reference proteome</keyword>
<feature type="region of interest" description="Disordered" evidence="1">
    <location>
        <begin position="41"/>
        <end position="61"/>
    </location>
</feature>
<dbReference type="Proteomes" id="UP000002668">
    <property type="component" value="Genome"/>
</dbReference>
<protein>
    <submittedName>
        <fullName evidence="2">Predicted protein</fullName>
    </submittedName>
</protein>
<accession>E4ZJS3</accession>
<name>E4ZJS3_LEPMJ</name>
<feature type="compositionally biased region" description="Polar residues" evidence="1">
    <location>
        <begin position="42"/>
        <end position="53"/>
    </location>
</feature>
<proteinExistence type="predicted"/>
<dbReference type="EMBL" id="FP929072">
    <property type="protein sequence ID" value="CBX91358.1"/>
    <property type="molecule type" value="Genomic_DNA"/>
</dbReference>
<reference evidence="3" key="1">
    <citation type="journal article" date="2011" name="Nat. Commun.">
        <title>Effector diversification within compartments of the Leptosphaeria maculans genome affected by Repeat-Induced Point mutations.</title>
        <authorList>
            <person name="Rouxel T."/>
            <person name="Grandaubert J."/>
            <person name="Hane J.K."/>
            <person name="Hoede C."/>
            <person name="van de Wouw A.P."/>
            <person name="Couloux A."/>
            <person name="Dominguez V."/>
            <person name="Anthouard V."/>
            <person name="Bally P."/>
            <person name="Bourras S."/>
            <person name="Cozijnsen A.J."/>
            <person name="Ciuffetti L.M."/>
            <person name="Degrave A."/>
            <person name="Dilmaghani A."/>
            <person name="Duret L."/>
            <person name="Fudal I."/>
            <person name="Goodwin S.B."/>
            <person name="Gout L."/>
            <person name="Glaser N."/>
            <person name="Linglin J."/>
            <person name="Kema G.H.J."/>
            <person name="Lapalu N."/>
            <person name="Lawrence C.B."/>
            <person name="May K."/>
            <person name="Meyer M."/>
            <person name="Ollivier B."/>
            <person name="Poulain J."/>
            <person name="Schoch C.L."/>
            <person name="Simon A."/>
            <person name="Spatafora J.W."/>
            <person name="Stachowiak A."/>
            <person name="Turgeon B.G."/>
            <person name="Tyler B.M."/>
            <person name="Vincent D."/>
            <person name="Weissenbach J."/>
            <person name="Amselem J."/>
            <person name="Quesneville H."/>
            <person name="Oliver R.P."/>
            <person name="Wincker P."/>
            <person name="Balesdent M.-H."/>
            <person name="Howlett B.J."/>
        </authorList>
    </citation>
    <scope>NUCLEOTIDE SEQUENCE [LARGE SCALE GENOMIC DNA]</scope>
    <source>
        <strain evidence="3">JN3 / isolate v23.1.3 / race Av1-4-5-6-7-8</strain>
    </source>
</reference>
<dbReference type="HOGENOM" id="CLU_2923052_0_0_1"/>
<gene>
    <name evidence="2" type="ORF">LEMA_uP068660.1</name>
</gene>
<evidence type="ECO:0000313" key="3">
    <source>
        <dbReference type="Proteomes" id="UP000002668"/>
    </source>
</evidence>
<dbReference type="AlphaFoldDB" id="E4ZJS3"/>
<evidence type="ECO:0000256" key="1">
    <source>
        <dbReference type="SAM" id="MobiDB-lite"/>
    </source>
</evidence>
<sequence length="61" mass="7285">MIYKDRYWALVFKARFNLRLILQQQQQNKILFQEFMDRSTQSEDTAQGGQYTHGTDKRNAG</sequence>